<accession>A0A0A8L331</accession>
<dbReference type="InterPro" id="IPR013083">
    <property type="entry name" value="Znf_RING/FYVE/PHD"/>
</dbReference>
<keyword evidence="4" id="KW-0747">Spliceosome</keyword>
<dbReference type="InterPro" id="IPR050185">
    <property type="entry name" value="Ub_carboxyl-term_hydrolase"/>
</dbReference>
<reference evidence="13 14" key="1">
    <citation type="submission" date="2014-03" db="EMBL/GenBank/DDBJ databases">
        <title>The genome of Kluyveromyces dobzhanskii.</title>
        <authorList>
            <person name="Nystedt B."/>
            <person name="Astrom S."/>
        </authorList>
    </citation>
    <scope>NUCLEOTIDE SEQUENCE [LARGE SCALE GENOMIC DNA]</scope>
    <source>
        <strain evidence="13 14">CBS 2104</strain>
    </source>
</reference>
<dbReference type="Proteomes" id="UP000031516">
    <property type="component" value="Unassembled WGS sequence"/>
</dbReference>
<evidence type="ECO:0000256" key="3">
    <source>
        <dbReference type="ARBA" id="ARBA00022723"/>
    </source>
</evidence>
<dbReference type="InterPro" id="IPR001607">
    <property type="entry name" value="Znf_UBP"/>
</dbReference>
<sequence length="470" mass="53821">MVSVKREHSESESNSDSEDDGFSKIRKIAAAPQKRPVPKVYLDKINVKKLDFDREKGCSVTLSRSNVYCCLSCGKYLQGRGQNSVAFKHAIEMDHHVFLNLSTLKVYVLPETYEVDVASSSLLMDIVHAASPSFESNELPTFPKGCYDLNGKRYTNGFVGMNNLTPDGYSVVVLQALAHIIPLRDYFLLNKTASASTLVDSLSLLIRKLWSCKLLRKNISPHELLNHASLVSKRRFPVDDSKDPRNFLLWLISSLCASREPLLIQNIKEQFMGYIEITSTPIETTADEKGKTVKFNRKESETTKQETIFWLLSLDLPQTNVFSSGTGAEGVSQIKLETLLQKYTGSTEHHTKDSIRTYRILKHPKFLILHFNRFNKGFSSIKDRNKTLVEFSDHLNFDGESYQLVANITHNCSVQKKISDTEDLLASRWKVHLADRLNDQWYEFDDIEVNQVEKEFLFLKECYLQIWKRV</sequence>
<keyword evidence="7" id="KW-0508">mRNA splicing</keyword>
<protein>
    <submittedName>
        <fullName evidence="13">WGS project CCBQ000000000 data, contig 00012</fullName>
    </submittedName>
</protein>
<dbReference type="SUPFAM" id="SSF57850">
    <property type="entry name" value="RING/U-box"/>
    <property type="match status" value="1"/>
</dbReference>
<evidence type="ECO:0000313" key="14">
    <source>
        <dbReference type="Proteomes" id="UP000031516"/>
    </source>
</evidence>
<evidence type="ECO:0000256" key="1">
    <source>
        <dbReference type="ARBA" id="ARBA00004123"/>
    </source>
</evidence>
<name>A0A0A8L331_9SACH</name>
<keyword evidence="3" id="KW-0479">Metal-binding</keyword>
<dbReference type="AlphaFoldDB" id="A0A0A8L331"/>
<dbReference type="Pfam" id="PF02148">
    <property type="entry name" value="zf-UBP"/>
    <property type="match status" value="1"/>
</dbReference>
<dbReference type="Pfam" id="PF00443">
    <property type="entry name" value="UCH"/>
    <property type="match status" value="1"/>
</dbReference>
<dbReference type="InterPro" id="IPR038765">
    <property type="entry name" value="Papain-like_cys_pep_sf"/>
</dbReference>
<dbReference type="GO" id="GO:0004843">
    <property type="term" value="F:cysteine-type deubiquitinase activity"/>
    <property type="evidence" value="ECO:0007669"/>
    <property type="project" value="InterPro"/>
</dbReference>
<dbReference type="GO" id="GO:0000245">
    <property type="term" value="P:spliceosomal complex assembly"/>
    <property type="evidence" value="ECO:0007669"/>
    <property type="project" value="InterPro"/>
</dbReference>
<dbReference type="PROSITE" id="PS50271">
    <property type="entry name" value="ZF_UBP"/>
    <property type="match status" value="1"/>
</dbReference>
<feature type="region of interest" description="Disordered" evidence="10">
    <location>
        <begin position="1"/>
        <end position="22"/>
    </location>
</feature>
<dbReference type="SMART" id="SM00290">
    <property type="entry name" value="ZnF_UBP"/>
    <property type="match status" value="1"/>
</dbReference>
<comment type="caution">
    <text evidence="13">The sequence shown here is derived from an EMBL/GenBank/DDBJ whole genome shotgun (WGS) entry which is preliminary data.</text>
</comment>
<evidence type="ECO:0000256" key="4">
    <source>
        <dbReference type="ARBA" id="ARBA00022728"/>
    </source>
</evidence>
<dbReference type="OrthoDB" id="10263353at2759"/>
<dbReference type="InterPro" id="IPR001394">
    <property type="entry name" value="Peptidase_C19_UCH"/>
</dbReference>
<evidence type="ECO:0000259" key="12">
    <source>
        <dbReference type="PROSITE" id="PS50271"/>
    </source>
</evidence>
<evidence type="ECO:0000256" key="10">
    <source>
        <dbReference type="SAM" id="MobiDB-lite"/>
    </source>
</evidence>
<dbReference type="PANTHER" id="PTHR21646">
    <property type="entry name" value="UBIQUITIN CARBOXYL-TERMINAL HYDROLASE"/>
    <property type="match status" value="1"/>
</dbReference>
<dbReference type="PANTHER" id="PTHR21646:SF16">
    <property type="entry name" value="U4_U6.U5 TRI-SNRNP-ASSOCIATED PROTEIN 2"/>
    <property type="match status" value="1"/>
</dbReference>
<keyword evidence="14" id="KW-1185">Reference proteome</keyword>
<keyword evidence="5 9" id="KW-0863">Zinc-finger</keyword>
<feature type="domain" description="UBP-type" evidence="12">
    <location>
        <begin position="37"/>
        <end position="138"/>
    </location>
</feature>
<keyword evidence="8" id="KW-0539">Nucleus</keyword>
<dbReference type="InterPro" id="IPR033809">
    <property type="entry name" value="USP39"/>
</dbReference>
<dbReference type="GO" id="GO:0005681">
    <property type="term" value="C:spliceosomal complex"/>
    <property type="evidence" value="ECO:0007669"/>
    <property type="project" value="UniProtKB-KW"/>
</dbReference>
<dbReference type="Gene3D" id="3.90.70.10">
    <property type="entry name" value="Cysteine proteinases"/>
    <property type="match status" value="1"/>
</dbReference>
<gene>
    <name evidence="13" type="ORF">KLDO_g968</name>
</gene>
<evidence type="ECO:0000256" key="8">
    <source>
        <dbReference type="ARBA" id="ARBA00023242"/>
    </source>
</evidence>
<dbReference type="CDD" id="cd02669">
    <property type="entry name" value="Peptidase_C19M"/>
    <property type="match status" value="1"/>
</dbReference>
<evidence type="ECO:0000256" key="6">
    <source>
        <dbReference type="ARBA" id="ARBA00022833"/>
    </source>
</evidence>
<organism evidence="13 14">
    <name type="scientific">Kluyveromyces dobzhanskii CBS 2104</name>
    <dbReference type="NCBI Taxonomy" id="1427455"/>
    <lineage>
        <taxon>Eukaryota</taxon>
        <taxon>Fungi</taxon>
        <taxon>Dikarya</taxon>
        <taxon>Ascomycota</taxon>
        <taxon>Saccharomycotina</taxon>
        <taxon>Saccharomycetes</taxon>
        <taxon>Saccharomycetales</taxon>
        <taxon>Saccharomycetaceae</taxon>
        <taxon>Kluyveromyces</taxon>
    </lineage>
</organism>
<keyword evidence="2" id="KW-0507">mRNA processing</keyword>
<dbReference type="Gene3D" id="3.30.40.10">
    <property type="entry name" value="Zinc/RING finger domain, C3HC4 (zinc finger)"/>
    <property type="match status" value="1"/>
</dbReference>
<evidence type="ECO:0000313" key="13">
    <source>
        <dbReference type="EMBL" id="CDO92652.1"/>
    </source>
</evidence>
<evidence type="ECO:0000256" key="9">
    <source>
        <dbReference type="PROSITE-ProRule" id="PRU00502"/>
    </source>
</evidence>
<dbReference type="GO" id="GO:0008270">
    <property type="term" value="F:zinc ion binding"/>
    <property type="evidence" value="ECO:0007669"/>
    <property type="project" value="UniProtKB-KW"/>
</dbReference>
<dbReference type="GO" id="GO:0016579">
    <property type="term" value="P:protein deubiquitination"/>
    <property type="evidence" value="ECO:0007669"/>
    <property type="project" value="InterPro"/>
</dbReference>
<feature type="compositionally biased region" description="Basic and acidic residues" evidence="10">
    <location>
        <begin position="1"/>
        <end position="11"/>
    </location>
</feature>
<evidence type="ECO:0000256" key="7">
    <source>
        <dbReference type="ARBA" id="ARBA00023187"/>
    </source>
</evidence>
<dbReference type="SUPFAM" id="SSF54001">
    <property type="entry name" value="Cysteine proteinases"/>
    <property type="match status" value="1"/>
</dbReference>
<proteinExistence type="predicted"/>
<dbReference type="PROSITE" id="PS50235">
    <property type="entry name" value="USP_3"/>
    <property type="match status" value="1"/>
</dbReference>
<evidence type="ECO:0000256" key="2">
    <source>
        <dbReference type="ARBA" id="ARBA00022664"/>
    </source>
</evidence>
<evidence type="ECO:0000259" key="11">
    <source>
        <dbReference type="PROSITE" id="PS50235"/>
    </source>
</evidence>
<dbReference type="EMBL" id="CCBQ010000016">
    <property type="protein sequence ID" value="CDO92652.1"/>
    <property type="molecule type" value="Genomic_DNA"/>
</dbReference>
<evidence type="ECO:0000256" key="5">
    <source>
        <dbReference type="ARBA" id="ARBA00022771"/>
    </source>
</evidence>
<dbReference type="InterPro" id="IPR028889">
    <property type="entry name" value="USP"/>
</dbReference>
<keyword evidence="6" id="KW-0862">Zinc</keyword>
<comment type="subcellular location">
    <subcellularLocation>
        <location evidence="1">Nucleus</location>
    </subcellularLocation>
</comment>
<feature type="domain" description="USP" evidence="11">
    <location>
        <begin position="159"/>
        <end position="470"/>
    </location>
</feature>